<evidence type="ECO:0000313" key="1">
    <source>
        <dbReference type="EMBL" id="KAJ7005937.1"/>
    </source>
</evidence>
<protein>
    <submittedName>
        <fullName evidence="1">Uncharacterized protein</fullName>
    </submittedName>
</protein>
<dbReference type="EMBL" id="JAQIZT010000002">
    <property type="protein sequence ID" value="KAJ7005937.1"/>
    <property type="molecule type" value="Genomic_DNA"/>
</dbReference>
<proteinExistence type="predicted"/>
<reference evidence="1" key="1">
    <citation type="journal article" date="2023" name="Mol. Ecol. Resour.">
        <title>Chromosome-level genome assembly of a triploid poplar Populus alba 'Berolinensis'.</title>
        <authorList>
            <person name="Chen S."/>
            <person name="Yu Y."/>
            <person name="Wang X."/>
            <person name="Wang S."/>
            <person name="Zhang T."/>
            <person name="Zhou Y."/>
            <person name="He R."/>
            <person name="Meng N."/>
            <person name="Wang Y."/>
            <person name="Liu W."/>
            <person name="Liu Z."/>
            <person name="Liu J."/>
            <person name="Guo Q."/>
            <person name="Huang H."/>
            <person name="Sederoff R.R."/>
            <person name="Wang G."/>
            <person name="Qu G."/>
            <person name="Chen S."/>
        </authorList>
    </citation>
    <scope>NUCLEOTIDE SEQUENCE</scope>
    <source>
        <strain evidence="1">SC-2020</strain>
    </source>
</reference>
<comment type="caution">
    <text evidence="1">The sequence shown here is derived from an EMBL/GenBank/DDBJ whole genome shotgun (WGS) entry which is preliminary data.</text>
</comment>
<dbReference type="AlphaFoldDB" id="A0AAD6RCV2"/>
<name>A0AAD6RCV2_9ROSI</name>
<dbReference type="Proteomes" id="UP001164929">
    <property type="component" value="Chromosome 2"/>
</dbReference>
<keyword evidence="2" id="KW-1185">Reference proteome</keyword>
<gene>
    <name evidence="1" type="ORF">NC653_005314</name>
</gene>
<evidence type="ECO:0000313" key="2">
    <source>
        <dbReference type="Proteomes" id="UP001164929"/>
    </source>
</evidence>
<organism evidence="1 2">
    <name type="scientific">Populus alba x Populus x berolinensis</name>
    <dbReference type="NCBI Taxonomy" id="444605"/>
    <lineage>
        <taxon>Eukaryota</taxon>
        <taxon>Viridiplantae</taxon>
        <taxon>Streptophyta</taxon>
        <taxon>Embryophyta</taxon>
        <taxon>Tracheophyta</taxon>
        <taxon>Spermatophyta</taxon>
        <taxon>Magnoliopsida</taxon>
        <taxon>eudicotyledons</taxon>
        <taxon>Gunneridae</taxon>
        <taxon>Pentapetalae</taxon>
        <taxon>rosids</taxon>
        <taxon>fabids</taxon>
        <taxon>Malpighiales</taxon>
        <taxon>Salicaceae</taxon>
        <taxon>Saliceae</taxon>
        <taxon>Populus</taxon>
    </lineage>
</organism>
<sequence length="153" mass="16988">MGPRDLNNSLATDQVAINPMDNHDYMTDLFPSSASWVQTLPCTPVTPVVSYMLIGFAGCSVNREISRAHIQRKLANGSGNYKRLGINYERKPWWGLGIIANGGRRQSEIFQSPNDGLKAKMPPPIFSTAHMARTIHFQIFMPEPGGINTAMLR</sequence>
<accession>A0AAD6RCV2</accession>